<name>A0A1D2QPG7_9GAMM</name>
<organism evidence="2 3">
    <name type="scientific">Candidatus Endobugula sertula</name>
    <name type="common">Bugula neritina bacterial symbiont</name>
    <dbReference type="NCBI Taxonomy" id="62101"/>
    <lineage>
        <taxon>Bacteria</taxon>
        <taxon>Pseudomonadati</taxon>
        <taxon>Pseudomonadota</taxon>
        <taxon>Gammaproteobacteria</taxon>
        <taxon>Cellvibrionales</taxon>
        <taxon>Cellvibrionaceae</taxon>
        <taxon>Candidatus Endobugula</taxon>
    </lineage>
</organism>
<evidence type="ECO:0000313" key="3">
    <source>
        <dbReference type="Proteomes" id="UP000242502"/>
    </source>
</evidence>
<feature type="transmembrane region" description="Helical" evidence="1">
    <location>
        <begin position="6"/>
        <end position="28"/>
    </location>
</feature>
<dbReference type="STRING" id="62101.AB835_08575"/>
<protein>
    <submittedName>
        <fullName evidence="2">Uncharacterized protein</fullName>
    </submittedName>
</protein>
<evidence type="ECO:0000313" key="2">
    <source>
        <dbReference type="EMBL" id="ODS23479.1"/>
    </source>
</evidence>
<proteinExistence type="predicted"/>
<dbReference type="AlphaFoldDB" id="A0A1D2QPG7"/>
<gene>
    <name evidence="2" type="ORF">AB835_08575</name>
</gene>
<accession>A0A1D2QPG7</accession>
<dbReference type="EMBL" id="MDLC01000027">
    <property type="protein sequence ID" value="ODS23479.1"/>
    <property type="molecule type" value="Genomic_DNA"/>
</dbReference>
<reference evidence="2 3" key="1">
    <citation type="journal article" date="2016" name="Appl. Environ. Microbiol.">
        <title>Lack of Overt Genome Reduction in the Bryostatin-Producing Bryozoan Symbiont "Candidatus Endobugula sertula".</title>
        <authorList>
            <person name="Miller I.J."/>
            <person name="Vanee N."/>
            <person name="Fong S.S."/>
            <person name="Lim-Fong G.E."/>
            <person name="Kwan J.C."/>
        </authorList>
    </citation>
    <scope>NUCLEOTIDE SEQUENCE [LARGE SCALE GENOMIC DNA]</scope>
    <source>
        <strain evidence="2">AB1-4</strain>
    </source>
</reference>
<comment type="caution">
    <text evidence="2">The sequence shown here is derived from an EMBL/GenBank/DDBJ whole genome shotgun (WGS) entry which is preliminary data.</text>
</comment>
<evidence type="ECO:0000256" key="1">
    <source>
        <dbReference type="SAM" id="Phobius"/>
    </source>
</evidence>
<keyword evidence="1" id="KW-0472">Membrane</keyword>
<sequence>MYRSYILSIISTIVVIVAATLSVDYVLFEHSGESLSVNEVVNVQTNASEFCVYGSALYARMRQYKFALYKHVKPKIITIGSSRVMEFRGGFFSKSFVNMGGVLGAMHTTPCIIDQILSYHKPELIVLGLDFWRFLPWLTSELPACNMSPENLDL</sequence>
<keyword evidence="1" id="KW-1133">Transmembrane helix</keyword>
<dbReference type="Proteomes" id="UP000242502">
    <property type="component" value="Unassembled WGS sequence"/>
</dbReference>
<keyword evidence="1" id="KW-0812">Transmembrane</keyword>